<dbReference type="Proteomes" id="UP001597036">
    <property type="component" value="Unassembled WGS sequence"/>
</dbReference>
<protein>
    <recommendedName>
        <fullName evidence="3">Toxin</fullName>
    </recommendedName>
</protein>
<accession>A0ABW2Y312</accession>
<sequence>MKSIQHIESDRVNTNSFDFLFIGPNRNGELLEIIGFVNGHKRVIFHCMSLRKKYAHYLESEE</sequence>
<dbReference type="EMBL" id="JBHTHQ010000013">
    <property type="protein sequence ID" value="MFD0704648.1"/>
    <property type="molecule type" value="Genomic_DNA"/>
</dbReference>
<comment type="caution">
    <text evidence="1">The sequence shown here is derived from an EMBL/GenBank/DDBJ whole genome shotgun (WGS) entry which is preliminary data.</text>
</comment>
<name>A0ABW2Y312_9BIFI</name>
<gene>
    <name evidence="1" type="ORF">ACFQY8_02645</name>
</gene>
<evidence type="ECO:0008006" key="3">
    <source>
        <dbReference type="Google" id="ProtNLM"/>
    </source>
</evidence>
<proteinExistence type="predicted"/>
<dbReference type="RefSeq" id="WP_377938340.1">
    <property type="nucleotide sequence ID" value="NZ_JBHTHQ010000013.1"/>
</dbReference>
<evidence type="ECO:0000313" key="1">
    <source>
        <dbReference type="EMBL" id="MFD0704648.1"/>
    </source>
</evidence>
<evidence type="ECO:0000313" key="2">
    <source>
        <dbReference type="Proteomes" id="UP001597036"/>
    </source>
</evidence>
<reference evidence="2" key="1">
    <citation type="journal article" date="2019" name="Int. J. Syst. Evol. Microbiol.">
        <title>The Global Catalogue of Microorganisms (GCM) 10K type strain sequencing project: providing services to taxonomists for standard genome sequencing and annotation.</title>
        <authorList>
            <consortium name="The Broad Institute Genomics Platform"/>
            <consortium name="The Broad Institute Genome Sequencing Center for Infectious Disease"/>
            <person name="Wu L."/>
            <person name="Ma J."/>
        </authorList>
    </citation>
    <scope>NUCLEOTIDE SEQUENCE [LARGE SCALE GENOMIC DNA]</scope>
    <source>
        <strain evidence="2">CCM 8604</strain>
    </source>
</reference>
<keyword evidence="2" id="KW-1185">Reference proteome</keyword>
<organism evidence="1 2">
    <name type="scientific">Alloscardovia venturai</name>
    <dbReference type="NCBI Taxonomy" id="1769421"/>
    <lineage>
        <taxon>Bacteria</taxon>
        <taxon>Bacillati</taxon>
        <taxon>Actinomycetota</taxon>
        <taxon>Actinomycetes</taxon>
        <taxon>Bifidobacteriales</taxon>
        <taxon>Bifidobacteriaceae</taxon>
        <taxon>Alloscardovia</taxon>
    </lineage>
</organism>